<dbReference type="Gene3D" id="3.10.580.10">
    <property type="entry name" value="CBS-domain"/>
    <property type="match status" value="1"/>
</dbReference>
<dbReference type="InterPro" id="IPR000014">
    <property type="entry name" value="PAS"/>
</dbReference>
<gene>
    <name evidence="3" type="ORF">AKJ17_09845</name>
</gene>
<evidence type="ECO:0000313" key="3">
    <source>
        <dbReference type="EMBL" id="KOO03809.1"/>
    </source>
</evidence>
<dbReference type="STRING" id="693.AKJ17_09845"/>
<dbReference type="SUPFAM" id="SSF54631">
    <property type="entry name" value="CBS-domain pair"/>
    <property type="match status" value="1"/>
</dbReference>
<protein>
    <recommendedName>
        <fullName evidence="5">Diguanylate cyclase</fullName>
    </recommendedName>
</protein>
<name>A0A0M0HP20_VIBNE</name>
<dbReference type="InterPro" id="IPR043128">
    <property type="entry name" value="Rev_trsase/Diguanyl_cyclase"/>
</dbReference>
<dbReference type="Pfam" id="PF13426">
    <property type="entry name" value="PAS_9"/>
    <property type="match status" value="1"/>
</dbReference>
<dbReference type="Gene3D" id="3.30.70.270">
    <property type="match status" value="1"/>
</dbReference>
<dbReference type="SMART" id="SM00052">
    <property type="entry name" value="EAL"/>
    <property type="match status" value="1"/>
</dbReference>
<evidence type="ECO:0000259" key="1">
    <source>
        <dbReference type="PROSITE" id="PS50112"/>
    </source>
</evidence>
<dbReference type="Pfam" id="PF00563">
    <property type="entry name" value="EAL"/>
    <property type="match status" value="1"/>
</dbReference>
<dbReference type="Gene3D" id="3.30.450.20">
    <property type="entry name" value="PAS domain"/>
    <property type="match status" value="1"/>
</dbReference>
<dbReference type="GO" id="GO:0071111">
    <property type="term" value="F:cyclic-guanylate-specific phosphodiesterase activity"/>
    <property type="evidence" value="ECO:0007669"/>
    <property type="project" value="InterPro"/>
</dbReference>
<evidence type="ECO:0000259" key="2">
    <source>
        <dbReference type="PROSITE" id="PS50883"/>
    </source>
</evidence>
<dbReference type="SUPFAM" id="SSF141868">
    <property type="entry name" value="EAL domain-like"/>
    <property type="match status" value="1"/>
</dbReference>
<evidence type="ECO:0008006" key="5">
    <source>
        <dbReference type="Google" id="ProtNLM"/>
    </source>
</evidence>
<evidence type="ECO:0000313" key="4">
    <source>
        <dbReference type="Proteomes" id="UP000037515"/>
    </source>
</evidence>
<reference evidence="4" key="1">
    <citation type="submission" date="2015-08" db="EMBL/GenBank/DDBJ databases">
        <title>Vibrio galatheae sp. nov., a novel member of the Vibrionaceae family isolated from the Solomon Islands.</title>
        <authorList>
            <person name="Giubergia S."/>
            <person name="Machado H."/>
            <person name="Mateiu R.V."/>
            <person name="Gram L."/>
        </authorList>
    </citation>
    <scope>NUCLEOTIDE SEQUENCE [LARGE SCALE GENOMIC DNA]</scope>
    <source>
        <strain evidence="4">DSM 19584</strain>
    </source>
</reference>
<sequence>MNEALVGVENNQERKVPKYLVYDWSLNVKTQEFRCDPAAQNLFFGETFSVIPSSKLIDLIPKKQRLRVKSIFHEVLIAGEERYFHCCFLSPKCVFIYVEVNVYRTGEHELKGTLSPCLSVSSAHEAAEIFYSVFENPHHGILITDSSTRILACNQHFEAMSGYLRNEMFGLKTNIFNSATHDEDYYKDLWGNLKRNGFWSGVVLSRDAKGSIFPQNLTIQSISPNEEDEYYIGFGTDLSSNLGLLEDVESGGVDLLTQLPTAESFLFELKQKCTQVNRHSTVLVAAIKPKFSFSNLLEQKRQFARYLKEHTNVLCCGYMPNEQFLVCFPVSFEHPKQRVRDVAKTLTMLFQSFKAVPSDIYEALKASFIGISIYGVDAESPNSLISHACQAMLELHSSEQRRISFYDRSIHRQIERKKRLEAHFRECLKQGNVSVYFQPLLSATTQQVEKFEALCRLPELEGEDVSSEEYISIAEDLNLIVQLDDLVCRLAFRQFNRLKNVFGDHIGLCVNRSFHTDLAVYDVIQQVAIIIDDEGMDAEKLTLEFTEIAHLESDQESMRIIQFLRDSGVTIAVDEFGTGSSSFQHLKEKFFDELKIDRVFISGVEMGTREYSIVKALIRLAKKLDLSVIAEGVETISEFNMVMSLGVDYIQGHLLAKPENLESILTNEQYCQWPENTAQPTSQSVAMLANKHSSHLDPSDPLSLVYQYFQDGTADYIPVVDGKKCVGVIDREHLNLHMTPNMGTDLESSKERGMWNKTANRMLSPIHTTLDWSTDISEIEQLLSEEAAFPWVLVDDHGHYKGLIEMKSVLNYLVSGDR</sequence>
<dbReference type="PROSITE" id="PS50883">
    <property type="entry name" value="EAL"/>
    <property type="match status" value="1"/>
</dbReference>
<feature type="domain" description="EAL" evidence="2">
    <location>
        <begin position="417"/>
        <end position="672"/>
    </location>
</feature>
<dbReference type="PANTHER" id="PTHR33121">
    <property type="entry name" value="CYCLIC DI-GMP PHOSPHODIESTERASE PDEF"/>
    <property type="match status" value="1"/>
</dbReference>
<dbReference type="NCBIfam" id="TIGR00229">
    <property type="entry name" value="sensory_box"/>
    <property type="match status" value="1"/>
</dbReference>
<dbReference type="AlphaFoldDB" id="A0A0M0HP20"/>
<dbReference type="SUPFAM" id="SSF55785">
    <property type="entry name" value="PYP-like sensor domain (PAS domain)"/>
    <property type="match status" value="1"/>
</dbReference>
<dbReference type="PANTHER" id="PTHR33121:SF79">
    <property type="entry name" value="CYCLIC DI-GMP PHOSPHODIESTERASE PDED-RELATED"/>
    <property type="match status" value="1"/>
</dbReference>
<accession>A0A0M0HP20</accession>
<dbReference type="PROSITE" id="PS50112">
    <property type="entry name" value="PAS"/>
    <property type="match status" value="1"/>
</dbReference>
<feature type="domain" description="PAS" evidence="1">
    <location>
        <begin position="126"/>
        <end position="184"/>
    </location>
</feature>
<dbReference type="InterPro" id="IPR050706">
    <property type="entry name" value="Cyclic-di-GMP_PDE-like"/>
</dbReference>
<dbReference type="InterPro" id="IPR035919">
    <property type="entry name" value="EAL_sf"/>
</dbReference>
<organism evidence="3 4">
    <name type="scientific">Vibrio nereis</name>
    <dbReference type="NCBI Taxonomy" id="693"/>
    <lineage>
        <taxon>Bacteria</taxon>
        <taxon>Pseudomonadati</taxon>
        <taxon>Pseudomonadota</taxon>
        <taxon>Gammaproteobacteria</taxon>
        <taxon>Vibrionales</taxon>
        <taxon>Vibrionaceae</taxon>
        <taxon>Vibrio</taxon>
    </lineage>
</organism>
<dbReference type="CDD" id="cd00130">
    <property type="entry name" value="PAS"/>
    <property type="match status" value="1"/>
</dbReference>
<proteinExistence type="predicted"/>
<dbReference type="Gene3D" id="3.20.20.450">
    <property type="entry name" value="EAL domain"/>
    <property type="match status" value="1"/>
</dbReference>
<dbReference type="PATRIC" id="fig|693.5.peg.2015"/>
<dbReference type="InterPro" id="IPR035965">
    <property type="entry name" value="PAS-like_dom_sf"/>
</dbReference>
<dbReference type="InterPro" id="IPR001633">
    <property type="entry name" value="EAL_dom"/>
</dbReference>
<dbReference type="Proteomes" id="UP000037515">
    <property type="component" value="Unassembled WGS sequence"/>
</dbReference>
<dbReference type="InterPro" id="IPR046342">
    <property type="entry name" value="CBS_dom_sf"/>
</dbReference>
<comment type="caution">
    <text evidence="3">The sequence shown here is derived from an EMBL/GenBank/DDBJ whole genome shotgun (WGS) entry which is preliminary data.</text>
</comment>
<dbReference type="EMBL" id="LHPJ01000007">
    <property type="protein sequence ID" value="KOO03809.1"/>
    <property type="molecule type" value="Genomic_DNA"/>
</dbReference>
<dbReference type="CDD" id="cd01948">
    <property type="entry name" value="EAL"/>
    <property type="match status" value="1"/>
</dbReference>
<dbReference type="SMART" id="SM00091">
    <property type="entry name" value="PAS"/>
    <property type="match status" value="1"/>
</dbReference>
<keyword evidence="4" id="KW-1185">Reference proteome</keyword>